<dbReference type="CDD" id="cd13542">
    <property type="entry name" value="PBP2_FutA1_ilke"/>
    <property type="match status" value="1"/>
</dbReference>
<dbReference type="Proteomes" id="UP000658720">
    <property type="component" value="Unassembled WGS sequence"/>
</dbReference>
<organism evidence="4 5">
    <name type="scientific">Synechocystis salina LEGE 00031</name>
    <dbReference type="NCBI Taxonomy" id="1828736"/>
    <lineage>
        <taxon>Bacteria</taxon>
        <taxon>Bacillati</taxon>
        <taxon>Cyanobacteriota</taxon>
        <taxon>Cyanophyceae</taxon>
        <taxon>Synechococcales</taxon>
        <taxon>Merismopediaceae</taxon>
        <taxon>Synechocystis</taxon>
    </lineage>
</organism>
<dbReference type="EMBL" id="JADEVV010000064">
    <property type="protein sequence ID" value="MBE9255453.1"/>
    <property type="molecule type" value="Genomic_DNA"/>
</dbReference>
<dbReference type="InterPro" id="IPR026045">
    <property type="entry name" value="Ferric-bd"/>
</dbReference>
<proteinExistence type="inferred from homology"/>
<dbReference type="PANTHER" id="PTHR30006">
    <property type="entry name" value="THIAMINE-BINDING PERIPLASMIC PROTEIN-RELATED"/>
    <property type="match status" value="1"/>
</dbReference>
<evidence type="ECO:0000313" key="5">
    <source>
        <dbReference type="Proteomes" id="UP000658720"/>
    </source>
</evidence>
<sequence length="360" mass="39478">MVQKLSRRLFLSIGTAVSVVVGSQLLSSCGQSPNAPIADTPGEQQEINLYSSRHYNTDNELYAKFTEETGIKVNLIEGKADELLERIKSEGANSPADVLLTVDLARLWRAEEDGIFQPVESEILQTSIPEYLRSPDGMWFGFTKRARVIMYNKAKVKPEELSTYEDLADPKWKGRIIIRSSSNEYNQSLVASLIVADGEQSTLEWAKGFVSNFAREPQGNDTAQIEAVSSGEADLTLANTYYMGRLLESEEPAKKAIAENVGVFFPNQEGRGTHVNVSGVGVVKTAPNREGAVKFIEFLVSEPAQAFLAQNNYEYPVLAGVPLNKSVASFGEFKSDTTNLDKLGPALAPATKIMNEAGWK</sequence>
<keyword evidence="2" id="KW-0408">Iron</keyword>
<keyword evidence="5" id="KW-1185">Reference proteome</keyword>
<keyword evidence="3" id="KW-0732">Signal</keyword>
<reference evidence="4 5" key="1">
    <citation type="submission" date="2020-10" db="EMBL/GenBank/DDBJ databases">
        <authorList>
            <person name="Castelo-Branco R."/>
            <person name="Eusebio N."/>
            <person name="Adriana R."/>
            <person name="Vieira A."/>
            <person name="Brugerolle De Fraissinette N."/>
            <person name="Rezende De Castro R."/>
            <person name="Schneider M.P."/>
            <person name="Vasconcelos V."/>
            <person name="Leao P.N."/>
        </authorList>
    </citation>
    <scope>NUCLEOTIDE SEQUENCE [LARGE SCALE GENOMIC DNA]</scope>
    <source>
        <strain evidence="4 5">LEGE 00031</strain>
    </source>
</reference>
<comment type="caution">
    <text evidence="4">The sequence shown here is derived from an EMBL/GenBank/DDBJ whole genome shotgun (WGS) entry which is preliminary data.</text>
</comment>
<keyword evidence="2" id="KW-0813">Transport</keyword>
<dbReference type="RefSeq" id="WP_194020821.1">
    <property type="nucleotide sequence ID" value="NZ_JADEVV010000064.1"/>
</dbReference>
<name>A0ABR9VX54_9SYNC</name>
<comment type="similarity">
    <text evidence="1">Belongs to the bacterial solute-binding protein 1 family.</text>
</comment>
<accession>A0ABR9VX54</accession>
<protein>
    <submittedName>
        <fullName evidence="4">Fe(3+) ABC transporter substrate-binding protein</fullName>
    </submittedName>
</protein>
<dbReference type="InterPro" id="IPR006059">
    <property type="entry name" value="SBP"/>
</dbReference>
<keyword evidence="2" id="KW-0406">Ion transport</keyword>
<evidence type="ECO:0000256" key="2">
    <source>
        <dbReference type="ARBA" id="ARBA00022496"/>
    </source>
</evidence>
<keyword evidence="2" id="KW-0410">Iron transport</keyword>
<evidence type="ECO:0000256" key="3">
    <source>
        <dbReference type="ARBA" id="ARBA00022729"/>
    </source>
</evidence>
<dbReference type="PANTHER" id="PTHR30006:SF15">
    <property type="entry name" value="IRON-UTILIZATION PERIPLASMIC PROTEIN"/>
    <property type="match status" value="1"/>
</dbReference>
<dbReference type="PROSITE" id="PS51257">
    <property type="entry name" value="PROKAR_LIPOPROTEIN"/>
    <property type="match status" value="1"/>
</dbReference>
<dbReference type="Gene3D" id="3.40.190.10">
    <property type="entry name" value="Periplasmic binding protein-like II"/>
    <property type="match status" value="2"/>
</dbReference>
<gene>
    <name evidence="4" type="ORF">IQ217_16740</name>
</gene>
<dbReference type="Pfam" id="PF13416">
    <property type="entry name" value="SBP_bac_8"/>
    <property type="match status" value="1"/>
</dbReference>
<dbReference type="SUPFAM" id="SSF53850">
    <property type="entry name" value="Periplasmic binding protein-like II"/>
    <property type="match status" value="1"/>
</dbReference>
<evidence type="ECO:0000256" key="1">
    <source>
        <dbReference type="ARBA" id="ARBA00008520"/>
    </source>
</evidence>
<evidence type="ECO:0000313" key="4">
    <source>
        <dbReference type="EMBL" id="MBE9255453.1"/>
    </source>
</evidence>
<dbReference type="PIRSF" id="PIRSF002825">
    <property type="entry name" value="CfbpA"/>
    <property type="match status" value="1"/>
</dbReference>